<evidence type="ECO:0000256" key="7">
    <source>
        <dbReference type="ARBA" id="ARBA00022833"/>
    </source>
</evidence>
<dbReference type="InterPro" id="IPR036034">
    <property type="entry name" value="PDZ_sf"/>
</dbReference>
<dbReference type="CDD" id="cd06163">
    <property type="entry name" value="S2P-M50_PDZ_RseP-like"/>
    <property type="match status" value="1"/>
</dbReference>
<protein>
    <recommendedName>
        <fullName evidence="12">Peptidase M50 domain-containing protein</fullName>
    </recommendedName>
</protein>
<evidence type="ECO:0000256" key="2">
    <source>
        <dbReference type="ARBA" id="ARBA00004141"/>
    </source>
</evidence>
<dbReference type="PANTHER" id="PTHR42837:SF2">
    <property type="entry name" value="MEMBRANE METALLOPROTEASE ARASP2, CHLOROPLASTIC-RELATED"/>
    <property type="match status" value="1"/>
</dbReference>
<dbReference type="Pfam" id="PF02163">
    <property type="entry name" value="Peptidase_M50"/>
    <property type="match status" value="1"/>
</dbReference>
<dbReference type="CDD" id="cd23081">
    <property type="entry name" value="cpPDZ_EcRseP-like"/>
    <property type="match status" value="1"/>
</dbReference>
<dbReference type="InterPro" id="IPR004387">
    <property type="entry name" value="Pept_M50_Zn"/>
</dbReference>
<dbReference type="EMBL" id="PFEE01000021">
    <property type="protein sequence ID" value="PJE63865.1"/>
    <property type="molecule type" value="Genomic_DNA"/>
</dbReference>
<feature type="transmembrane region" description="Helical" evidence="11">
    <location>
        <begin position="324"/>
        <end position="342"/>
    </location>
</feature>
<evidence type="ECO:0000313" key="13">
    <source>
        <dbReference type="EMBL" id="PJE63865.1"/>
    </source>
</evidence>
<comment type="caution">
    <text evidence="13">The sequence shown here is derived from an EMBL/GenBank/DDBJ whole genome shotgun (WGS) entry which is preliminary data.</text>
</comment>
<dbReference type="GO" id="GO:0006508">
    <property type="term" value="P:proteolysis"/>
    <property type="evidence" value="ECO:0007669"/>
    <property type="project" value="UniProtKB-KW"/>
</dbReference>
<dbReference type="InterPro" id="IPR008915">
    <property type="entry name" value="Peptidase_M50"/>
</dbReference>
<comment type="cofactor">
    <cofactor evidence="1">
        <name>Zn(2+)</name>
        <dbReference type="ChEBI" id="CHEBI:29105"/>
    </cofactor>
</comment>
<keyword evidence="8 11" id="KW-1133">Transmembrane helix</keyword>
<accession>A0A2M8KVA3</accession>
<evidence type="ECO:0000256" key="4">
    <source>
        <dbReference type="ARBA" id="ARBA00022670"/>
    </source>
</evidence>
<evidence type="ECO:0000256" key="3">
    <source>
        <dbReference type="ARBA" id="ARBA00007931"/>
    </source>
</evidence>
<feature type="transmembrane region" description="Helical" evidence="11">
    <location>
        <begin position="279"/>
        <end position="312"/>
    </location>
</feature>
<evidence type="ECO:0000256" key="9">
    <source>
        <dbReference type="ARBA" id="ARBA00023049"/>
    </source>
</evidence>
<feature type="transmembrane region" description="Helical" evidence="11">
    <location>
        <begin position="85"/>
        <end position="111"/>
    </location>
</feature>
<evidence type="ECO:0000313" key="14">
    <source>
        <dbReference type="Proteomes" id="UP000231569"/>
    </source>
</evidence>
<keyword evidence="5 11" id="KW-0812">Transmembrane</keyword>
<sequence length="350" mass="38199">MITLLSFFGVLFILVVIHEFGHFFVAKKSGMRVDEFGFGLPPRAWGKKIGETLYSINWLPLGGFVKIFGEEAGEVGKGSFSSKPWYLRGAVIVAGPIMNFVLAVFILSVLFTKGIWIPTTDVRIAEIMPGSPAKSAGLKASDIIRSIEVEDGTSYRVQFTSDVSKYTNQYKGKTIKLTVSRDGKAHTILVTPRVNPPKGQGALGISISQTVFTKVAWYKAPYEGVKSALVLSREFYKELGRALFHLARFENPQVAVTGPVGIAKITGSAAQSGIETLSLFLALFSLNLFLINLLPFPALDGGQLVFIIFEAIRGKSISSSIKQRVNTIGFALLISMMILITLNDIRGLLK</sequence>
<name>A0A2M8KVA3_9BACT</name>
<keyword evidence="6" id="KW-0378">Hydrolase</keyword>
<comment type="similarity">
    <text evidence="3">Belongs to the peptidase M50B family.</text>
</comment>
<evidence type="ECO:0000256" key="10">
    <source>
        <dbReference type="ARBA" id="ARBA00023136"/>
    </source>
</evidence>
<evidence type="ECO:0000256" key="6">
    <source>
        <dbReference type="ARBA" id="ARBA00022801"/>
    </source>
</evidence>
<evidence type="ECO:0000256" key="11">
    <source>
        <dbReference type="SAM" id="Phobius"/>
    </source>
</evidence>
<keyword evidence="9" id="KW-0482">Metalloprotease</keyword>
<evidence type="ECO:0000256" key="5">
    <source>
        <dbReference type="ARBA" id="ARBA00022692"/>
    </source>
</evidence>
<dbReference type="PANTHER" id="PTHR42837">
    <property type="entry name" value="REGULATOR OF SIGMA-E PROTEASE RSEP"/>
    <property type="match status" value="1"/>
</dbReference>
<comment type="subcellular location">
    <subcellularLocation>
        <location evidence="2">Membrane</location>
        <topology evidence="2">Multi-pass membrane protein</topology>
    </subcellularLocation>
</comment>
<evidence type="ECO:0000256" key="1">
    <source>
        <dbReference type="ARBA" id="ARBA00001947"/>
    </source>
</evidence>
<evidence type="ECO:0000256" key="8">
    <source>
        <dbReference type="ARBA" id="ARBA00022989"/>
    </source>
</evidence>
<dbReference type="SUPFAM" id="SSF50156">
    <property type="entry name" value="PDZ domain-like"/>
    <property type="match status" value="1"/>
</dbReference>
<dbReference type="Proteomes" id="UP000231569">
    <property type="component" value="Unassembled WGS sequence"/>
</dbReference>
<dbReference type="Gene3D" id="2.30.42.10">
    <property type="match status" value="1"/>
</dbReference>
<proteinExistence type="inferred from homology"/>
<dbReference type="GO" id="GO:0004222">
    <property type="term" value="F:metalloendopeptidase activity"/>
    <property type="evidence" value="ECO:0007669"/>
    <property type="project" value="InterPro"/>
</dbReference>
<evidence type="ECO:0000259" key="12">
    <source>
        <dbReference type="Pfam" id="PF02163"/>
    </source>
</evidence>
<gene>
    <name evidence="13" type="ORF">COU89_00930</name>
</gene>
<keyword evidence="7" id="KW-0862">Zinc</keyword>
<keyword evidence="4" id="KW-0645">Protease</keyword>
<reference evidence="14" key="1">
    <citation type="submission" date="2017-09" db="EMBL/GenBank/DDBJ databases">
        <title>Depth-based differentiation of microbial function through sediment-hosted aquifers and enrichment of novel symbionts in the deep terrestrial subsurface.</title>
        <authorList>
            <person name="Probst A.J."/>
            <person name="Ladd B."/>
            <person name="Jarett J.K."/>
            <person name="Geller-Mcgrath D.E."/>
            <person name="Sieber C.M.K."/>
            <person name="Emerson J.B."/>
            <person name="Anantharaman K."/>
            <person name="Thomas B.C."/>
            <person name="Malmstrom R."/>
            <person name="Stieglmeier M."/>
            <person name="Klingl A."/>
            <person name="Woyke T."/>
            <person name="Ryan C.M."/>
            <person name="Banfield J.F."/>
        </authorList>
    </citation>
    <scope>NUCLEOTIDE SEQUENCE [LARGE SCALE GENOMIC DNA]</scope>
</reference>
<feature type="domain" description="Peptidase M50" evidence="12">
    <location>
        <begin position="7"/>
        <end position="335"/>
    </location>
</feature>
<keyword evidence="10 11" id="KW-0472">Membrane</keyword>
<feature type="transmembrane region" description="Helical" evidence="11">
    <location>
        <begin position="6"/>
        <end position="25"/>
    </location>
</feature>
<organism evidence="13 14">
    <name type="scientific">Candidatus Roizmanbacteria bacterium CG10_big_fil_rev_8_21_14_0_10_45_7</name>
    <dbReference type="NCBI Taxonomy" id="1974854"/>
    <lineage>
        <taxon>Bacteria</taxon>
        <taxon>Candidatus Roizmaniibacteriota</taxon>
    </lineage>
</organism>
<dbReference type="GO" id="GO:0016020">
    <property type="term" value="C:membrane"/>
    <property type="evidence" value="ECO:0007669"/>
    <property type="project" value="UniProtKB-SubCell"/>
</dbReference>
<dbReference type="AlphaFoldDB" id="A0A2M8KVA3"/>